<proteinExistence type="inferred from homology"/>
<dbReference type="AlphaFoldDB" id="A0A1E3Q7D2"/>
<evidence type="ECO:0000256" key="11">
    <source>
        <dbReference type="SAM" id="SignalP"/>
    </source>
</evidence>
<dbReference type="GO" id="GO:0005789">
    <property type="term" value="C:endoplasmic reticulum membrane"/>
    <property type="evidence" value="ECO:0007669"/>
    <property type="project" value="UniProtKB-SubCell"/>
</dbReference>
<feature type="compositionally biased region" description="Basic residues" evidence="9">
    <location>
        <begin position="243"/>
        <end position="261"/>
    </location>
</feature>
<evidence type="ECO:0000256" key="8">
    <source>
        <dbReference type="ARBA" id="ARBA00038311"/>
    </source>
</evidence>
<evidence type="ECO:0000256" key="3">
    <source>
        <dbReference type="ARBA" id="ARBA00022729"/>
    </source>
</evidence>
<sequence>MRLTTSAALLAVFGFAAVASAQPAAEMPYQEVFEPDEGPDAPPQFLLKTRFLESENTYPPIIYNTQSTNLEITLRNEEDNEAIVQVAGGALFEIGKGTALENITAVRVGPLAVAPHTTASVPYSFVLDREPKDYFLRVGLLIEYEGQLVQYLGYNSTITVQDPPLSFFDPQMIFLYVILSSIFGVGGYYVYNTYVKSYFAPKNTSGKKRAKAVTPVTPSSTTGETTGSAAKGYDESWIPEHHLRAKNPKPKTVKKTKKNTK</sequence>
<evidence type="ECO:0000256" key="4">
    <source>
        <dbReference type="ARBA" id="ARBA00022824"/>
    </source>
</evidence>
<feature type="region of interest" description="Disordered" evidence="9">
    <location>
        <begin position="209"/>
        <end position="261"/>
    </location>
</feature>
<feature type="transmembrane region" description="Helical" evidence="10">
    <location>
        <begin position="173"/>
        <end position="191"/>
    </location>
</feature>
<protein>
    <submittedName>
        <fullName evidence="12">Uncharacterized protein</fullName>
    </submittedName>
</protein>
<keyword evidence="5 10" id="KW-1133">Transmembrane helix</keyword>
<evidence type="ECO:0000313" key="12">
    <source>
        <dbReference type="EMBL" id="ODQ73498.1"/>
    </source>
</evidence>
<dbReference type="Proteomes" id="UP000094385">
    <property type="component" value="Unassembled WGS sequence"/>
</dbReference>
<comment type="function">
    <text evidence="7">Is probably involved in a pathway contributing to genomic integrity.</text>
</comment>
<evidence type="ECO:0000313" key="13">
    <source>
        <dbReference type="Proteomes" id="UP000094385"/>
    </source>
</evidence>
<feature type="compositionally biased region" description="Low complexity" evidence="9">
    <location>
        <begin position="212"/>
        <end position="231"/>
    </location>
</feature>
<organism evidence="12 13">
    <name type="scientific">Lipomyces starkeyi NRRL Y-11557</name>
    <dbReference type="NCBI Taxonomy" id="675824"/>
    <lineage>
        <taxon>Eukaryota</taxon>
        <taxon>Fungi</taxon>
        <taxon>Dikarya</taxon>
        <taxon>Ascomycota</taxon>
        <taxon>Saccharomycotina</taxon>
        <taxon>Lipomycetes</taxon>
        <taxon>Lipomycetales</taxon>
        <taxon>Lipomycetaceae</taxon>
        <taxon>Lipomyces</taxon>
    </lineage>
</organism>
<dbReference type="OrthoDB" id="1926781at2759"/>
<accession>A0A1E3Q7D2</accession>
<feature type="chain" id="PRO_5009134123" evidence="11">
    <location>
        <begin position="22"/>
        <end position="261"/>
    </location>
</feature>
<dbReference type="EMBL" id="KV454293">
    <property type="protein sequence ID" value="ODQ73498.1"/>
    <property type="molecule type" value="Genomic_DNA"/>
</dbReference>
<dbReference type="Pfam" id="PF03896">
    <property type="entry name" value="TRAP_alpha"/>
    <property type="match status" value="1"/>
</dbReference>
<keyword evidence="13" id="KW-1185">Reference proteome</keyword>
<feature type="signal peptide" evidence="11">
    <location>
        <begin position="1"/>
        <end position="21"/>
    </location>
</feature>
<comment type="similarity">
    <text evidence="8">Belongs to the IRC22 family.</text>
</comment>
<dbReference type="PANTHER" id="PTHR12924">
    <property type="entry name" value="TRANSLOCON-ASSOCIATED PROTEIN, ALPHA SUBUNIT"/>
    <property type="match status" value="1"/>
</dbReference>
<keyword evidence="2 10" id="KW-0812">Transmembrane</keyword>
<keyword evidence="3 11" id="KW-0732">Signal</keyword>
<evidence type="ECO:0000256" key="6">
    <source>
        <dbReference type="ARBA" id="ARBA00023136"/>
    </source>
</evidence>
<evidence type="ECO:0000256" key="5">
    <source>
        <dbReference type="ARBA" id="ARBA00022989"/>
    </source>
</evidence>
<dbReference type="InterPro" id="IPR005595">
    <property type="entry name" value="TRAP_alpha"/>
</dbReference>
<keyword evidence="6 10" id="KW-0472">Membrane</keyword>
<gene>
    <name evidence="12" type="ORF">LIPSTDRAFT_62741</name>
</gene>
<evidence type="ECO:0000256" key="7">
    <source>
        <dbReference type="ARBA" id="ARBA00037565"/>
    </source>
</evidence>
<evidence type="ECO:0000256" key="1">
    <source>
        <dbReference type="ARBA" id="ARBA00004115"/>
    </source>
</evidence>
<comment type="subcellular location">
    <subcellularLocation>
        <location evidence="1">Endoplasmic reticulum membrane</location>
        <topology evidence="1">Single-pass type I membrane protein</topology>
    </subcellularLocation>
</comment>
<reference evidence="12 13" key="1">
    <citation type="journal article" date="2016" name="Proc. Natl. Acad. Sci. U.S.A.">
        <title>Comparative genomics of biotechnologically important yeasts.</title>
        <authorList>
            <person name="Riley R."/>
            <person name="Haridas S."/>
            <person name="Wolfe K.H."/>
            <person name="Lopes M.R."/>
            <person name="Hittinger C.T."/>
            <person name="Goeker M."/>
            <person name="Salamov A.A."/>
            <person name="Wisecaver J.H."/>
            <person name="Long T.M."/>
            <person name="Calvey C.H."/>
            <person name="Aerts A.L."/>
            <person name="Barry K.W."/>
            <person name="Choi C."/>
            <person name="Clum A."/>
            <person name="Coughlan A.Y."/>
            <person name="Deshpande S."/>
            <person name="Douglass A.P."/>
            <person name="Hanson S.J."/>
            <person name="Klenk H.-P."/>
            <person name="LaButti K.M."/>
            <person name="Lapidus A."/>
            <person name="Lindquist E.A."/>
            <person name="Lipzen A.M."/>
            <person name="Meier-Kolthoff J.P."/>
            <person name="Ohm R.A."/>
            <person name="Otillar R.P."/>
            <person name="Pangilinan J.L."/>
            <person name="Peng Y."/>
            <person name="Rokas A."/>
            <person name="Rosa C.A."/>
            <person name="Scheuner C."/>
            <person name="Sibirny A.A."/>
            <person name="Slot J.C."/>
            <person name="Stielow J.B."/>
            <person name="Sun H."/>
            <person name="Kurtzman C.P."/>
            <person name="Blackwell M."/>
            <person name="Grigoriev I.V."/>
            <person name="Jeffries T.W."/>
        </authorList>
    </citation>
    <scope>NUCLEOTIDE SEQUENCE [LARGE SCALE GENOMIC DNA]</scope>
    <source>
        <strain evidence="12 13">NRRL Y-11557</strain>
    </source>
</reference>
<dbReference type="PANTHER" id="PTHR12924:SF0">
    <property type="entry name" value="TRANSLOCON-ASSOCIATED PROTEIN SUBUNIT ALPHA"/>
    <property type="match status" value="1"/>
</dbReference>
<keyword evidence="4" id="KW-0256">Endoplasmic reticulum</keyword>
<evidence type="ECO:0000256" key="9">
    <source>
        <dbReference type="SAM" id="MobiDB-lite"/>
    </source>
</evidence>
<name>A0A1E3Q7D2_LIPST</name>
<evidence type="ECO:0000256" key="10">
    <source>
        <dbReference type="SAM" id="Phobius"/>
    </source>
</evidence>
<evidence type="ECO:0000256" key="2">
    <source>
        <dbReference type="ARBA" id="ARBA00022692"/>
    </source>
</evidence>
<feature type="compositionally biased region" description="Basic and acidic residues" evidence="9">
    <location>
        <begin position="232"/>
        <end position="242"/>
    </location>
</feature>